<dbReference type="GO" id="GO:0006304">
    <property type="term" value="P:DNA modification"/>
    <property type="evidence" value="ECO:0007669"/>
    <property type="project" value="InterPro"/>
</dbReference>
<comment type="caution">
    <text evidence="2">The sequence shown here is derived from an EMBL/GenBank/DDBJ whole genome shotgun (WGS) entry which is preliminary data.</text>
</comment>
<feature type="domain" description="Type II methyltransferase M.TaqI-like" evidence="1">
    <location>
        <begin position="200"/>
        <end position="393"/>
    </location>
</feature>
<keyword evidence="2" id="KW-0255">Endonuclease</keyword>
<name>A0A6N7VVC3_9FIRM</name>
<gene>
    <name evidence="2" type="ORF">FYJ26_06210</name>
</gene>
<dbReference type="GO" id="GO:0004519">
    <property type="term" value="F:endonuclease activity"/>
    <property type="evidence" value="ECO:0007669"/>
    <property type="project" value="UniProtKB-KW"/>
</dbReference>
<dbReference type="InterPro" id="IPR029063">
    <property type="entry name" value="SAM-dependent_MTases_sf"/>
</dbReference>
<dbReference type="Pfam" id="PF07669">
    <property type="entry name" value="Eco57I"/>
    <property type="match status" value="1"/>
</dbReference>
<dbReference type="AlphaFoldDB" id="A0A6N7VVC3"/>
<dbReference type="InterPro" id="IPR002052">
    <property type="entry name" value="DNA_methylase_N6_adenine_CS"/>
</dbReference>
<dbReference type="EMBL" id="VULQ01000006">
    <property type="protein sequence ID" value="MSS78013.1"/>
    <property type="molecule type" value="Genomic_DNA"/>
</dbReference>
<protein>
    <submittedName>
        <fullName evidence="2">Type II restriction endonuclease subunit R</fullName>
    </submittedName>
</protein>
<keyword evidence="2" id="KW-0540">Nuclease</keyword>
<dbReference type="InterPro" id="IPR011639">
    <property type="entry name" value="MethylTrfase_TaqI-like_dom"/>
</dbReference>
<reference evidence="2 3" key="1">
    <citation type="submission" date="2019-08" db="EMBL/GenBank/DDBJ databases">
        <title>In-depth cultivation of the pig gut microbiome towards novel bacterial diversity and tailored functional studies.</title>
        <authorList>
            <person name="Wylensek D."/>
            <person name="Hitch T.C.A."/>
            <person name="Clavel T."/>
        </authorList>
    </citation>
    <scope>NUCLEOTIDE SEQUENCE [LARGE SCALE GENOMIC DNA]</scope>
    <source>
        <strain evidence="2 3">WCA-380-WT-2B</strain>
    </source>
</reference>
<dbReference type="RefSeq" id="WP_154540721.1">
    <property type="nucleotide sequence ID" value="NZ_VULQ01000006.1"/>
</dbReference>
<keyword evidence="2" id="KW-0378">Hydrolase</keyword>
<keyword evidence="3" id="KW-1185">Reference proteome</keyword>
<proteinExistence type="predicted"/>
<dbReference type="Gene3D" id="3.40.50.150">
    <property type="entry name" value="Vaccinia Virus protein VP39"/>
    <property type="match status" value="1"/>
</dbReference>
<evidence type="ECO:0000313" key="3">
    <source>
        <dbReference type="Proteomes" id="UP000441925"/>
    </source>
</evidence>
<dbReference type="GO" id="GO:0009007">
    <property type="term" value="F:site-specific DNA-methyltransferase (adenine-specific) activity"/>
    <property type="evidence" value="ECO:0007669"/>
    <property type="project" value="UniProtKB-EC"/>
</dbReference>
<sequence>MSEKINNLDQSSYAVRVGLKRLLENKSTKKNIIWASDNYKNLGEAYNETSYILADTFNVTRILNARINKNEDIKLERTRKRAEVFTPSWVVNQMINFIDEEWFGYKNVFNIEKDKSWESIENKIKFPKDKTWKDYVDSRKLEITCGEAPYLVSRYDVVSGKLIEDLNQRIGILDRKLRIVNENSRNKAEWKKRATRAIEAIYGYEYQGDNLLIARINILLTYVEYYEKRWNERPSDKEIKKIANIIAWNIWQMNGLKDEEPFSQKLEKESQVSLFEKTDEDKKIKATPCRIYDWRSNKSVLFKEIKEKEMKKFDFVIGNPPYNLEAKGQSTSDSPVYNLFMDESFNIADKVLLITPARFLFNAGKTPKPWNEKMLNDKHFKVLKYKQKSSDVFKGTDIKGGVAITYRDESKDFGPIEAFTSFKELASIRNKVVNNNEFKDIREIIEIQSKFDLDALYEDYPEYKNIIGNKGRDKRLRQIIMERLPEIFTKDKIYDDSYKILGLVNKKRAYRYIKKKYIQNDDVLYKYKVFVPSANGSGAIGEVLSTPLIGEPLIGNTQTFISFGKFDTLYEAKAMLKYVKTKFCRTLLGILKITQGNNKETWANVPLQDFTENSDIDWSKSIAEIDQQLYKKYALDDEEINFIEDKVQEMK</sequence>
<evidence type="ECO:0000313" key="2">
    <source>
        <dbReference type="EMBL" id="MSS78013.1"/>
    </source>
</evidence>
<dbReference type="SUPFAM" id="SSF53335">
    <property type="entry name" value="S-adenosyl-L-methionine-dependent methyltransferases"/>
    <property type="match status" value="1"/>
</dbReference>
<evidence type="ECO:0000259" key="1">
    <source>
        <dbReference type="Pfam" id="PF07669"/>
    </source>
</evidence>
<organism evidence="2 3">
    <name type="scientific">Anaerococcus porci</name>
    <dbReference type="NCBI Taxonomy" id="2652269"/>
    <lineage>
        <taxon>Bacteria</taxon>
        <taxon>Bacillati</taxon>
        <taxon>Bacillota</taxon>
        <taxon>Tissierellia</taxon>
        <taxon>Tissierellales</taxon>
        <taxon>Peptoniphilaceae</taxon>
        <taxon>Anaerococcus</taxon>
    </lineage>
</organism>
<dbReference type="Proteomes" id="UP000441925">
    <property type="component" value="Unassembled WGS sequence"/>
</dbReference>
<dbReference type="GO" id="GO:0003676">
    <property type="term" value="F:nucleic acid binding"/>
    <property type="evidence" value="ECO:0007669"/>
    <property type="project" value="InterPro"/>
</dbReference>
<dbReference type="GO" id="GO:0032259">
    <property type="term" value="P:methylation"/>
    <property type="evidence" value="ECO:0007669"/>
    <property type="project" value="InterPro"/>
</dbReference>
<dbReference type="PROSITE" id="PS00092">
    <property type="entry name" value="N6_MTASE"/>
    <property type="match status" value="1"/>
</dbReference>
<accession>A0A6N7VVC3</accession>